<proteinExistence type="inferred from homology"/>
<dbReference type="Proteomes" id="UP000324701">
    <property type="component" value="Unassembled WGS sequence"/>
</dbReference>
<dbReference type="PANTHER" id="PTHR43133:SF52">
    <property type="entry name" value="ECF RNA POLYMERASE SIGMA FACTOR SIGL"/>
    <property type="match status" value="1"/>
</dbReference>
<name>A0A5B1BMR6_MYCSI</name>
<dbReference type="InterPro" id="IPR007630">
    <property type="entry name" value="RNA_pol_sigma70_r4"/>
</dbReference>
<evidence type="ECO:0000313" key="10">
    <source>
        <dbReference type="Proteomes" id="UP000324701"/>
    </source>
</evidence>
<dbReference type="Pfam" id="PF04542">
    <property type="entry name" value="Sigma70_r2"/>
    <property type="match status" value="1"/>
</dbReference>
<reference evidence="9 10" key="1">
    <citation type="submission" date="2019-09" db="EMBL/GenBank/DDBJ databases">
        <title>Report of infection by Mycobacterium simiae a patient suffering from pulmonary tuberculosis.</title>
        <authorList>
            <person name="Mohanty P.S."/>
            <person name="Bansal A.K."/>
            <person name="Singh H."/>
            <person name="Sharma S."/>
            <person name="Patil S.A."/>
            <person name="Upadhaya P."/>
            <person name="Singh P.K."/>
            <person name="Kumar D."/>
            <person name="Kumar S."/>
            <person name="Singh R.K."/>
            <person name="Chaudhary B."/>
        </authorList>
    </citation>
    <scope>NUCLEOTIDE SEQUENCE [LARGE SCALE GENOMIC DNA]</scope>
    <source>
        <strain evidence="9 10">JAL-560-SIM</strain>
    </source>
</reference>
<evidence type="ECO:0000256" key="6">
    <source>
        <dbReference type="RuleBase" id="RU000716"/>
    </source>
</evidence>
<evidence type="ECO:0000313" key="9">
    <source>
        <dbReference type="EMBL" id="KAA1248524.1"/>
    </source>
</evidence>
<keyword evidence="3 6" id="KW-0731">Sigma factor</keyword>
<dbReference type="CDD" id="cd06171">
    <property type="entry name" value="Sigma70_r4"/>
    <property type="match status" value="1"/>
</dbReference>
<dbReference type="EMBL" id="VTZN01000152">
    <property type="protein sequence ID" value="KAA1248524.1"/>
    <property type="molecule type" value="Genomic_DNA"/>
</dbReference>
<evidence type="ECO:0000256" key="5">
    <source>
        <dbReference type="ARBA" id="ARBA00023163"/>
    </source>
</evidence>
<evidence type="ECO:0000256" key="4">
    <source>
        <dbReference type="ARBA" id="ARBA00023125"/>
    </source>
</evidence>
<evidence type="ECO:0000259" key="8">
    <source>
        <dbReference type="Pfam" id="PF04545"/>
    </source>
</evidence>
<dbReference type="PROSITE" id="PS01063">
    <property type="entry name" value="SIGMA70_ECF"/>
    <property type="match status" value="1"/>
</dbReference>
<gene>
    <name evidence="9" type="ORF">F0Q45_20120</name>
</gene>
<dbReference type="GO" id="GO:0006352">
    <property type="term" value="P:DNA-templated transcription initiation"/>
    <property type="evidence" value="ECO:0007669"/>
    <property type="project" value="InterPro"/>
</dbReference>
<dbReference type="InterPro" id="IPR039425">
    <property type="entry name" value="RNA_pol_sigma-70-like"/>
</dbReference>
<feature type="domain" description="RNA polymerase sigma-70 region 4" evidence="8">
    <location>
        <begin position="132"/>
        <end position="180"/>
    </location>
</feature>
<protein>
    <recommendedName>
        <fullName evidence="6">RNA polymerase sigma factor</fullName>
    </recommendedName>
</protein>
<keyword evidence="10" id="KW-1185">Reference proteome</keyword>
<dbReference type="InterPro" id="IPR007627">
    <property type="entry name" value="RNA_pol_sigma70_r2"/>
</dbReference>
<evidence type="ECO:0000256" key="2">
    <source>
        <dbReference type="ARBA" id="ARBA00023015"/>
    </source>
</evidence>
<dbReference type="Pfam" id="PF04545">
    <property type="entry name" value="Sigma70_r4"/>
    <property type="match status" value="1"/>
</dbReference>
<dbReference type="SUPFAM" id="SSF88659">
    <property type="entry name" value="Sigma3 and sigma4 domains of RNA polymerase sigma factors"/>
    <property type="match status" value="1"/>
</dbReference>
<dbReference type="InterPro" id="IPR014284">
    <property type="entry name" value="RNA_pol_sigma-70_dom"/>
</dbReference>
<dbReference type="AlphaFoldDB" id="A0A5B1BMR6"/>
<comment type="similarity">
    <text evidence="1 6">Belongs to the sigma-70 factor family. ECF subfamily.</text>
</comment>
<comment type="caution">
    <text evidence="9">The sequence shown here is derived from an EMBL/GenBank/DDBJ whole genome shotgun (WGS) entry which is preliminary data.</text>
</comment>
<dbReference type="GO" id="GO:0003677">
    <property type="term" value="F:DNA binding"/>
    <property type="evidence" value="ECO:0007669"/>
    <property type="project" value="UniProtKB-KW"/>
</dbReference>
<dbReference type="InterPro" id="IPR013324">
    <property type="entry name" value="RNA_pol_sigma_r3/r4-like"/>
</dbReference>
<dbReference type="GO" id="GO:0016987">
    <property type="term" value="F:sigma factor activity"/>
    <property type="evidence" value="ECO:0007669"/>
    <property type="project" value="UniProtKB-KW"/>
</dbReference>
<accession>A0A5B1BMR6</accession>
<dbReference type="Gene3D" id="1.10.1740.10">
    <property type="match status" value="1"/>
</dbReference>
<evidence type="ECO:0000259" key="7">
    <source>
        <dbReference type="Pfam" id="PF04542"/>
    </source>
</evidence>
<dbReference type="InterPro" id="IPR000838">
    <property type="entry name" value="RNA_pol_sigma70_ECF_CS"/>
</dbReference>
<organism evidence="9 10">
    <name type="scientific">Mycobacterium simiae</name>
    <name type="common">Mycobacterium habana</name>
    <dbReference type="NCBI Taxonomy" id="1784"/>
    <lineage>
        <taxon>Bacteria</taxon>
        <taxon>Bacillati</taxon>
        <taxon>Actinomycetota</taxon>
        <taxon>Actinomycetes</taxon>
        <taxon>Mycobacteriales</taxon>
        <taxon>Mycobacteriaceae</taxon>
        <taxon>Mycobacterium</taxon>
        <taxon>Mycobacterium simiae complex</taxon>
    </lineage>
</organism>
<keyword evidence="4 6" id="KW-0238">DNA-binding</keyword>
<dbReference type="PANTHER" id="PTHR43133">
    <property type="entry name" value="RNA POLYMERASE ECF-TYPE SIGMA FACTO"/>
    <property type="match status" value="1"/>
</dbReference>
<sequence>MPARLVSGAGGDHVTRASGGGGAETALMQALYDEHAAILWRYALRLTGDAGQAEDIVQETLLRAWQHPEVVGDTERSARAWLFTVARNLIIDDRRSARFRNVLVSKDEPGPPEQSAPDEVNAALDRLLIADALAHLSAEHRAVIERSYYRGWTTAQTASDLGIAEGTVKSRLHYAVRALRLNLQELGVTR</sequence>
<dbReference type="SUPFAM" id="SSF88946">
    <property type="entry name" value="Sigma2 domain of RNA polymerase sigma factors"/>
    <property type="match status" value="1"/>
</dbReference>
<keyword evidence="5 6" id="KW-0804">Transcription</keyword>
<dbReference type="OrthoDB" id="9811152at2"/>
<dbReference type="NCBIfam" id="NF007227">
    <property type="entry name" value="PRK09645.1"/>
    <property type="match status" value="1"/>
</dbReference>
<dbReference type="InterPro" id="IPR013325">
    <property type="entry name" value="RNA_pol_sigma_r2"/>
</dbReference>
<feature type="domain" description="RNA polymerase sigma-70 region 2" evidence="7">
    <location>
        <begin position="31"/>
        <end position="98"/>
    </location>
</feature>
<dbReference type="NCBIfam" id="TIGR02937">
    <property type="entry name" value="sigma70-ECF"/>
    <property type="match status" value="1"/>
</dbReference>
<dbReference type="InterPro" id="IPR036388">
    <property type="entry name" value="WH-like_DNA-bd_sf"/>
</dbReference>
<keyword evidence="2 6" id="KW-0805">Transcription regulation</keyword>
<evidence type="ECO:0000256" key="1">
    <source>
        <dbReference type="ARBA" id="ARBA00010641"/>
    </source>
</evidence>
<dbReference type="Gene3D" id="1.10.10.10">
    <property type="entry name" value="Winged helix-like DNA-binding domain superfamily/Winged helix DNA-binding domain"/>
    <property type="match status" value="1"/>
</dbReference>
<evidence type="ECO:0000256" key="3">
    <source>
        <dbReference type="ARBA" id="ARBA00023082"/>
    </source>
</evidence>